<dbReference type="AlphaFoldDB" id="A0A1I1SLY4"/>
<dbReference type="Proteomes" id="UP000198977">
    <property type="component" value="Unassembled WGS sequence"/>
</dbReference>
<dbReference type="OrthoDB" id="7432673at2"/>
<gene>
    <name evidence="2" type="ORF">SAMN04488523_1016</name>
</gene>
<feature type="region of interest" description="Disordered" evidence="1">
    <location>
        <begin position="1"/>
        <end position="23"/>
    </location>
</feature>
<dbReference type="RefSeq" id="WP_093921789.1">
    <property type="nucleotide sequence ID" value="NZ_FOMW01000001.1"/>
</dbReference>
<protein>
    <submittedName>
        <fullName evidence="2">Uncharacterized protein</fullName>
    </submittedName>
</protein>
<reference evidence="2 3" key="1">
    <citation type="submission" date="2016-10" db="EMBL/GenBank/DDBJ databases">
        <authorList>
            <person name="de Groot N.N."/>
        </authorList>
    </citation>
    <scope>NUCLEOTIDE SEQUENCE [LARGE SCALE GENOMIC DNA]</scope>
    <source>
        <strain evidence="2 3">DSM 11443</strain>
    </source>
</reference>
<accession>A0A1I1SLY4</accession>
<evidence type="ECO:0000313" key="2">
    <source>
        <dbReference type="EMBL" id="SFD44893.1"/>
    </source>
</evidence>
<dbReference type="EMBL" id="FOMW01000001">
    <property type="protein sequence ID" value="SFD44893.1"/>
    <property type="molecule type" value="Genomic_DNA"/>
</dbReference>
<evidence type="ECO:0000313" key="3">
    <source>
        <dbReference type="Proteomes" id="UP000198977"/>
    </source>
</evidence>
<evidence type="ECO:0000256" key="1">
    <source>
        <dbReference type="SAM" id="MobiDB-lite"/>
    </source>
</evidence>
<dbReference type="STRING" id="74348.SAMN04488523_1016"/>
<organism evidence="2 3">
    <name type="scientific">Sulfitobacter brevis</name>
    <dbReference type="NCBI Taxonomy" id="74348"/>
    <lineage>
        <taxon>Bacteria</taxon>
        <taxon>Pseudomonadati</taxon>
        <taxon>Pseudomonadota</taxon>
        <taxon>Alphaproteobacteria</taxon>
        <taxon>Rhodobacterales</taxon>
        <taxon>Roseobacteraceae</taxon>
        <taxon>Sulfitobacter</taxon>
    </lineage>
</organism>
<name>A0A1I1SLY4_9RHOB</name>
<feature type="compositionally biased region" description="Basic and acidic residues" evidence="1">
    <location>
        <begin position="1"/>
        <end position="10"/>
    </location>
</feature>
<proteinExistence type="predicted"/>
<keyword evidence="3" id="KW-1185">Reference proteome</keyword>
<sequence length="176" mass="19215">MTSKKLEDKSTLGIKMGGNNEEGQNLTLTQADTLKTLFGTVHDEIANGLFRHCIKALKSDEASDEFSGNDERMFMVAAISEIKPRDGVERMLAVQMAATHVALIRSGRWMANASNLEQVKAHTTGYNKLARTYSLQMEALRKHRNGGKQTVTVQHVNVEGGGQAIVGNVQTGEGRT</sequence>